<evidence type="ECO:0000256" key="6">
    <source>
        <dbReference type="ARBA" id="ARBA00023010"/>
    </source>
</evidence>
<evidence type="ECO:0000256" key="10">
    <source>
        <dbReference type="ARBA" id="ARBA00029983"/>
    </source>
</evidence>
<dbReference type="Proteomes" id="UP000076761">
    <property type="component" value="Unassembled WGS sequence"/>
</dbReference>
<organism evidence="12 13">
    <name type="scientific">Neolentinus lepideus HHB14362 ss-1</name>
    <dbReference type="NCBI Taxonomy" id="1314782"/>
    <lineage>
        <taxon>Eukaryota</taxon>
        <taxon>Fungi</taxon>
        <taxon>Dikarya</taxon>
        <taxon>Basidiomycota</taxon>
        <taxon>Agaricomycotina</taxon>
        <taxon>Agaricomycetes</taxon>
        <taxon>Gloeophyllales</taxon>
        <taxon>Gloeophyllaceae</taxon>
        <taxon>Neolentinus</taxon>
    </lineage>
</organism>
<proteinExistence type="inferred from homology"/>
<evidence type="ECO:0000256" key="2">
    <source>
        <dbReference type="ARBA" id="ARBA00011056"/>
    </source>
</evidence>
<feature type="compositionally biased region" description="Basic and acidic residues" evidence="11">
    <location>
        <begin position="125"/>
        <end position="143"/>
    </location>
</feature>
<protein>
    <recommendedName>
        <fullName evidence="9">mRNA export factor GLE1</fullName>
    </recommendedName>
    <alternativeName>
        <fullName evidence="10">Nucleoporin GLE1</fullName>
    </alternativeName>
</protein>
<feature type="region of interest" description="Disordered" evidence="11">
    <location>
        <begin position="1"/>
        <end position="77"/>
    </location>
</feature>
<evidence type="ECO:0000256" key="9">
    <source>
        <dbReference type="ARBA" id="ARBA00026227"/>
    </source>
</evidence>
<dbReference type="GO" id="GO:0015031">
    <property type="term" value="P:protein transport"/>
    <property type="evidence" value="ECO:0007669"/>
    <property type="project" value="UniProtKB-KW"/>
</dbReference>
<evidence type="ECO:0000256" key="5">
    <source>
        <dbReference type="ARBA" id="ARBA00022927"/>
    </source>
</evidence>
<keyword evidence="3" id="KW-0813">Transport</keyword>
<keyword evidence="13" id="KW-1185">Reference proteome</keyword>
<dbReference type="AlphaFoldDB" id="A0A165T0P5"/>
<keyword evidence="4" id="KW-0509">mRNA transport</keyword>
<keyword evidence="6" id="KW-0811">Translocation</keyword>
<dbReference type="GO" id="GO:0005543">
    <property type="term" value="F:phospholipid binding"/>
    <property type="evidence" value="ECO:0007669"/>
    <property type="project" value="TreeGrafter"/>
</dbReference>
<feature type="compositionally biased region" description="Basic and acidic residues" evidence="11">
    <location>
        <begin position="193"/>
        <end position="277"/>
    </location>
</feature>
<evidence type="ECO:0000256" key="8">
    <source>
        <dbReference type="ARBA" id="ARBA00023242"/>
    </source>
</evidence>
<dbReference type="Pfam" id="PF07817">
    <property type="entry name" value="GLE1"/>
    <property type="match status" value="1"/>
</dbReference>
<accession>A0A165T0P5</accession>
<keyword evidence="8" id="KW-0539">Nucleus</keyword>
<comment type="subcellular location">
    <subcellularLocation>
        <location evidence="1">Nucleus</location>
        <location evidence="1">Nuclear pore complex</location>
    </subcellularLocation>
</comment>
<name>A0A165T0P5_9AGAM</name>
<feature type="compositionally biased region" description="Low complexity" evidence="11">
    <location>
        <begin position="34"/>
        <end position="54"/>
    </location>
</feature>
<keyword evidence="5" id="KW-0653">Protein transport</keyword>
<gene>
    <name evidence="12" type="ORF">NEOLEDRAFT_1133025</name>
</gene>
<sequence length="574" mass="65942">MRIRAPRSDSPSPVRRVVRQRHKFRLPKDGVYYDSETSISDSESESSSSSSSTSCDPVPEEDLPVAKPSNVRSEEELRATEAAVNSIWLLTRYPDPYEEWEKKAKEEALLSARKEYASLRKRRHTAEDAARAERAKQLEVSHKKEMEEVEARLAGLRLRQKTEEEKLREDWKVRDKQLWDKIEAVIKAEENKVKAKLDAELRAKEEEEKKRKEEEERKKQEEERKLKEAEEARLKKEREEEEARQQKEREEEQRRKEDELQKAQTERLKQEEQERKAIGMTTAEDDWRSARDSLKRLKNGPMKTVKSTKELKSAWGKIRREITPKIGQLTNDARAIDRICHELVNLIRPVQQQSADLYYACLSSLAKAILMQAETEVTAEKRSAGPLVQVTVNMLSALESFGDIFWAKLCQRAGGWPIPTVVPTVDVDGLAFTEETRKKVMGYRVEETQAEFNARLGGIMRVYFAVLFAPVQNPLGRPFQLPRYWMYFVRLLSTPHLLSSAVAPAVLQIALDVCGLEAKYVFGHQWIKMLELLYEGVTTGLMGSSDLVLGGSSPEGTAARVRVQLEIERIMNSS</sequence>
<dbReference type="GO" id="GO:0016973">
    <property type="term" value="P:poly(A)+ mRNA export from nucleus"/>
    <property type="evidence" value="ECO:0007669"/>
    <property type="project" value="InterPro"/>
</dbReference>
<dbReference type="Gene3D" id="1.25.40.510">
    <property type="entry name" value="GLE1-like"/>
    <property type="match status" value="1"/>
</dbReference>
<keyword evidence="7" id="KW-0906">Nuclear pore complex</keyword>
<dbReference type="GO" id="GO:0000822">
    <property type="term" value="F:inositol hexakisphosphate binding"/>
    <property type="evidence" value="ECO:0007669"/>
    <property type="project" value="TreeGrafter"/>
</dbReference>
<reference evidence="12 13" key="1">
    <citation type="journal article" date="2016" name="Mol. Biol. Evol.">
        <title>Comparative Genomics of Early-Diverging Mushroom-Forming Fungi Provides Insights into the Origins of Lignocellulose Decay Capabilities.</title>
        <authorList>
            <person name="Nagy L.G."/>
            <person name="Riley R."/>
            <person name="Tritt A."/>
            <person name="Adam C."/>
            <person name="Daum C."/>
            <person name="Floudas D."/>
            <person name="Sun H."/>
            <person name="Yadav J.S."/>
            <person name="Pangilinan J."/>
            <person name="Larsson K.H."/>
            <person name="Matsuura K."/>
            <person name="Barry K."/>
            <person name="Labutti K."/>
            <person name="Kuo R."/>
            <person name="Ohm R.A."/>
            <person name="Bhattacharya S.S."/>
            <person name="Shirouzu T."/>
            <person name="Yoshinaga Y."/>
            <person name="Martin F.M."/>
            <person name="Grigoriev I.V."/>
            <person name="Hibbett D.S."/>
        </authorList>
    </citation>
    <scope>NUCLEOTIDE SEQUENCE [LARGE SCALE GENOMIC DNA]</scope>
    <source>
        <strain evidence="12 13">HHB14362 ss-1</strain>
    </source>
</reference>
<evidence type="ECO:0000256" key="4">
    <source>
        <dbReference type="ARBA" id="ARBA00022816"/>
    </source>
</evidence>
<evidence type="ECO:0000313" key="12">
    <source>
        <dbReference type="EMBL" id="KZT25957.1"/>
    </source>
</evidence>
<feature type="region of interest" description="Disordered" evidence="11">
    <location>
        <begin position="121"/>
        <end position="143"/>
    </location>
</feature>
<evidence type="ECO:0000256" key="3">
    <source>
        <dbReference type="ARBA" id="ARBA00022448"/>
    </source>
</evidence>
<evidence type="ECO:0000256" key="7">
    <source>
        <dbReference type="ARBA" id="ARBA00023132"/>
    </source>
</evidence>
<dbReference type="OrthoDB" id="420884at2759"/>
<evidence type="ECO:0000256" key="11">
    <source>
        <dbReference type="SAM" id="MobiDB-lite"/>
    </source>
</evidence>
<comment type="similarity">
    <text evidence="2">Belongs to the GLE1 family.</text>
</comment>
<dbReference type="InterPro" id="IPR038506">
    <property type="entry name" value="GLE1-like_sf"/>
</dbReference>
<dbReference type="STRING" id="1314782.A0A165T0P5"/>
<dbReference type="EMBL" id="KV425569">
    <property type="protein sequence ID" value="KZT25957.1"/>
    <property type="molecule type" value="Genomic_DNA"/>
</dbReference>
<evidence type="ECO:0000256" key="1">
    <source>
        <dbReference type="ARBA" id="ARBA00004567"/>
    </source>
</evidence>
<dbReference type="PANTHER" id="PTHR12960">
    <property type="entry name" value="GLE-1-RELATED"/>
    <property type="match status" value="1"/>
</dbReference>
<dbReference type="PANTHER" id="PTHR12960:SF0">
    <property type="entry name" value="MRNA EXPORT FACTOR GLE1"/>
    <property type="match status" value="1"/>
</dbReference>
<dbReference type="GO" id="GO:0031369">
    <property type="term" value="F:translation initiation factor binding"/>
    <property type="evidence" value="ECO:0007669"/>
    <property type="project" value="TreeGrafter"/>
</dbReference>
<feature type="compositionally biased region" description="Basic residues" evidence="11">
    <location>
        <begin position="16"/>
        <end position="25"/>
    </location>
</feature>
<dbReference type="InParanoid" id="A0A165T0P5"/>
<evidence type="ECO:0000313" key="13">
    <source>
        <dbReference type="Proteomes" id="UP000076761"/>
    </source>
</evidence>
<dbReference type="GO" id="GO:0005737">
    <property type="term" value="C:cytoplasm"/>
    <property type="evidence" value="ECO:0007669"/>
    <property type="project" value="TreeGrafter"/>
</dbReference>
<dbReference type="InterPro" id="IPR012476">
    <property type="entry name" value="GLE1"/>
</dbReference>
<feature type="region of interest" description="Disordered" evidence="11">
    <location>
        <begin position="193"/>
        <end position="284"/>
    </location>
</feature>
<dbReference type="GO" id="GO:0044614">
    <property type="term" value="C:nuclear pore cytoplasmic filaments"/>
    <property type="evidence" value="ECO:0007669"/>
    <property type="project" value="TreeGrafter"/>
</dbReference>